<reference evidence="1" key="1">
    <citation type="submission" date="2019-01" db="EMBL/GenBank/DDBJ databases">
        <title>Genomic signatures and co-occurrence patterns of the ultra-small Saccharimodia (Patescibacteria phylum) suggest a symbiotic lifestyle.</title>
        <authorList>
            <person name="Lemos L."/>
            <person name="Medeiros J."/>
            <person name="Andreote F."/>
            <person name="Fernandes G."/>
            <person name="Varani A."/>
            <person name="Oliveira G."/>
            <person name="Pylro V."/>
        </authorList>
    </citation>
    <scope>NUCLEOTIDE SEQUENCE [LARGE SCALE GENOMIC DNA]</scope>
    <source>
        <strain evidence="1">AMD01</strain>
    </source>
</reference>
<evidence type="ECO:0000313" key="2">
    <source>
        <dbReference type="Proteomes" id="UP000289269"/>
    </source>
</evidence>
<sequence>MRYHHLLGATRRQNRRLLSGFAAVAALAGGVYLLANAAAPSIGLFDSRPADSVARDLLNRPPVADQAKLYLPQLNIEMGLNPADIT</sequence>
<dbReference type="Proteomes" id="UP000289269">
    <property type="component" value="Unassembled WGS sequence"/>
</dbReference>
<accession>A0A4Q0AGC0</accession>
<feature type="non-terminal residue" evidence="1">
    <location>
        <position position="86"/>
    </location>
</feature>
<organism evidence="1 2">
    <name type="scientific">Candidatus Chaera renei</name>
    <dbReference type="NCBI Taxonomy" id="2506947"/>
    <lineage>
        <taxon>Bacteria</taxon>
        <taxon>Candidatus Saccharimonadota</taxon>
        <taxon>Candidatus Saccharimonadia</taxon>
        <taxon>Candidatus Saccharimonadales</taxon>
        <taxon>Candidatus Saccharimonadaceae</taxon>
        <taxon>Candidatus Chaera</taxon>
    </lineage>
</organism>
<dbReference type="EMBL" id="SCKW01000052">
    <property type="protein sequence ID" value="RWZ78006.1"/>
    <property type="molecule type" value="Genomic_DNA"/>
</dbReference>
<comment type="caution">
    <text evidence="1">The sequence shown here is derived from an EMBL/GenBank/DDBJ whole genome shotgun (WGS) entry which is preliminary data.</text>
</comment>
<keyword evidence="2" id="KW-1185">Reference proteome</keyword>
<name>A0A4Q0AGC0_9BACT</name>
<gene>
    <name evidence="1" type="ORF">EOT04_03390</name>
</gene>
<proteinExistence type="predicted"/>
<evidence type="ECO:0000313" key="1">
    <source>
        <dbReference type="EMBL" id="RWZ78006.1"/>
    </source>
</evidence>
<protein>
    <submittedName>
        <fullName evidence="1">Uncharacterized protein</fullName>
    </submittedName>
</protein>
<dbReference type="AlphaFoldDB" id="A0A4Q0AGC0"/>